<dbReference type="PANTHER" id="PTHR48112">
    <property type="entry name" value="HIGH MOBILITY GROUP PROTEIN DSP1"/>
    <property type="match status" value="1"/>
</dbReference>
<feature type="region of interest" description="Disordered" evidence="3">
    <location>
        <begin position="1"/>
        <end position="39"/>
    </location>
</feature>
<evidence type="ECO:0000256" key="1">
    <source>
        <dbReference type="ARBA" id="ARBA00023125"/>
    </source>
</evidence>
<dbReference type="Gene3D" id="1.10.30.10">
    <property type="entry name" value="High mobility group box domain"/>
    <property type="match status" value="1"/>
</dbReference>
<evidence type="ECO:0000256" key="3">
    <source>
        <dbReference type="SAM" id="MobiDB-lite"/>
    </source>
</evidence>
<gene>
    <name evidence="5" type="ORF">TCNE_LOCUS6783</name>
</gene>
<protein>
    <submittedName>
        <fullName evidence="7">HMG box domain-containing protein</fullName>
    </submittedName>
</protein>
<dbReference type="InterPro" id="IPR050342">
    <property type="entry name" value="HMGB"/>
</dbReference>
<dbReference type="GO" id="GO:0006357">
    <property type="term" value="P:regulation of transcription by RNA polymerase II"/>
    <property type="evidence" value="ECO:0007669"/>
    <property type="project" value="TreeGrafter"/>
</dbReference>
<organism evidence="6 7">
    <name type="scientific">Toxocara canis</name>
    <name type="common">Canine roundworm</name>
    <dbReference type="NCBI Taxonomy" id="6265"/>
    <lineage>
        <taxon>Eukaryota</taxon>
        <taxon>Metazoa</taxon>
        <taxon>Ecdysozoa</taxon>
        <taxon>Nematoda</taxon>
        <taxon>Chromadorea</taxon>
        <taxon>Rhabditida</taxon>
        <taxon>Spirurina</taxon>
        <taxon>Ascaridomorpha</taxon>
        <taxon>Ascaridoidea</taxon>
        <taxon>Toxocaridae</taxon>
        <taxon>Toxocara</taxon>
    </lineage>
</organism>
<feature type="compositionally biased region" description="Basic residues" evidence="3">
    <location>
        <begin position="11"/>
        <end position="28"/>
    </location>
</feature>
<accession>A0A183UE63</accession>
<feature type="domain" description="HMG box" evidence="4">
    <location>
        <begin position="34"/>
        <end position="92"/>
    </location>
</feature>
<dbReference type="InterPro" id="IPR036910">
    <property type="entry name" value="HMG_box_dom_sf"/>
</dbReference>
<name>A0A183UE63_TOXCA</name>
<evidence type="ECO:0000313" key="5">
    <source>
        <dbReference type="EMBL" id="VDM38104.1"/>
    </source>
</evidence>
<evidence type="ECO:0000313" key="6">
    <source>
        <dbReference type="Proteomes" id="UP000050794"/>
    </source>
</evidence>
<evidence type="ECO:0000259" key="4">
    <source>
        <dbReference type="PROSITE" id="PS50118"/>
    </source>
</evidence>
<evidence type="ECO:0000313" key="7">
    <source>
        <dbReference type="WBParaSite" id="TCNE_0000678301-mRNA-1"/>
    </source>
</evidence>
<dbReference type="PROSITE" id="PS50118">
    <property type="entry name" value="HMG_BOX_2"/>
    <property type="match status" value="1"/>
</dbReference>
<keyword evidence="2" id="KW-0539">Nucleus</keyword>
<keyword evidence="1 2" id="KW-0238">DNA-binding</keyword>
<dbReference type="AlphaFoldDB" id="A0A183UE63"/>
<dbReference type="GO" id="GO:0005634">
    <property type="term" value="C:nucleus"/>
    <property type="evidence" value="ECO:0007669"/>
    <property type="project" value="UniProtKB-UniRule"/>
</dbReference>
<dbReference type="PANTHER" id="PTHR48112:SF22">
    <property type="entry name" value="MITOCHONDRIAL TRANSCRIPTION FACTOR A, ISOFORM B"/>
    <property type="match status" value="1"/>
</dbReference>
<evidence type="ECO:0000256" key="2">
    <source>
        <dbReference type="PROSITE-ProRule" id="PRU00267"/>
    </source>
</evidence>
<proteinExistence type="predicted"/>
<dbReference type="GO" id="GO:0003677">
    <property type="term" value="F:DNA binding"/>
    <property type="evidence" value="ECO:0007669"/>
    <property type="project" value="UniProtKB-UniRule"/>
</dbReference>
<feature type="DNA-binding region" description="HMG box" evidence="2">
    <location>
        <begin position="34"/>
        <end position="92"/>
    </location>
</feature>
<keyword evidence="6" id="KW-1185">Reference proteome</keyword>
<sequence>MARPSKTKASTPKKAKASSPTKKHKRGKKDPNAPKRGKSAYMFWLAENRTRLTKPGMSVVDVTKAAGAEWNTVKDKSKWEKMAADDKKRYEKVILFSLTSHGEATSSTSAQATRQVAEPAHQVPRKQAKARNSHIRQISPVGSAVAVKLREREAGQEAYMASTGDCVVSWSARAIGKKTSSSKQDVGNYVHLGNWLNFAGDDGESNRQRRTPWSTFNMITTTLLYDDLPMERRANMKEFMLCSPNTSRVEANFWDVVYAESFVKTVDENVNEHLEKLSLRCAFSPATVESSSKYHY</sequence>
<dbReference type="Pfam" id="PF00505">
    <property type="entry name" value="HMG_box"/>
    <property type="match status" value="1"/>
</dbReference>
<reference evidence="5 6" key="2">
    <citation type="submission" date="2018-11" db="EMBL/GenBank/DDBJ databases">
        <authorList>
            <consortium name="Pathogen Informatics"/>
        </authorList>
    </citation>
    <scope>NUCLEOTIDE SEQUENCE [LARGE SCALE GENOMIC DNA]</scope>
</reference>
<dbReference type="WBParaSite" id="TCNE_0000678301-mRNA-1">
    <property type="protein sequence ID" value="TCNE_0000678301-mRNA-1"/>
    <property type="gene ID" value="TCNE_0000678301"/>
</dbReference>
<dbReference type="SMART" id="SM00398">
    <property type="entry name" value="HMG"/>
    <property type="match status" value="1"/>
</dbReference>
<dbReference type="SUPFAM" id="SSF47095">
    <property type="entry name" value="HMG-box"/>
    <property type="match status" value="1"/>
</dbReference>
<reference evidence="7" key="1">
    <citation type="submission" date="2016-06" db="UniProtKB">
        <authorList>
            <consortium name="WormBaseParasite"/>
        </authorList>
    </citation>
    <scope>IDENTIFICATION</scope>
</reference>
<dbReference type="Proteomes" id="UP000050794">
    <property type="component" value="Unassembled WGS sequence"/>
</dbReference>
<dbReference type="InterPro" id="IPR009071">
    <property type="entry name" value="HMG_box_dom"/>
</dbReference>
<dbReference type="EMBL" id="UYWY01019554">
    <property type="protein sequence ID" value="VDM38104.1"/>
    <property type="molecule type" value="Genomic_DNA"/>
</dbReference>